<evidence type="ECO:0008006" key="5">
    <source>
        <dbReference type="Google" id="ProtNLM"/>
    </source>
</evidence>
<feature type="region of interest" description="Disordered" evidence="1">
    <location>
        <begin position="43"/>
        <end position="84"/>
    </location>
</feature>
<gene>
    <name evidence="3" type="ORF">L201_006373</name>
</gene>
<keyword evidence="4" id="KW-1185">Reference proteome</keyword>
<sequence length="198" mass="22004">MRLLILTLLLSILSTILAFPTNPISKRDETIKTSLFSKFASFLSSSSSSSNPNPDIYYGEDNNGQEDNGEEQKSSPNYDTSRKSKTSSKYLKCFKESGKERNGFARYSGWKLIGDDLSGPLPVSPRDSCVTLCNAYGDACQGIFFDEEADRCYLKGSKSTIWKFIETDNEEDSINLVGGCAAWSQTVPEEMDDICCRD</sequence>
<dbReference type="GeneID" id="91097042"/>
<protein>
    <recommendedName>
        <fullName evidence="5">Apple domain-containing protein</fullName>
    </recommendedName>
</protein>
<evidence type="ECO:0000256" key="1">
    <source>
        <dbReference type="SAM" id="MobiDB-lite"/>
    </source>
</evidence>
<accession>A0AAX4K1H6</accession>
<organism evidence="3 4">
    <name type="scientific">Kwoniella dendrophila CBS 6074</name>
    <dbReference type="NCBI Taxonomy" id="1295534"/>
    <lineage>
        <taxon>Eukaryota</taxon>
        <taxon>Fungi</taxon>
        <taxon>Dikarya</taxon>
        <taxon>Basidiomycota</taxon>
        <taxon>Agaricomycotina</taxon>
        <taxon>Tremellomycetes</taxon>
        <taxon>Tremellales</taxon>
        <taxon>Cryptococcaceae</taxon>
        <taxon>Kwoniella</taxon>
    </lineage>
</organism>
<evidence type="ECO:0000313" key="4">
    <source>
        <dbReference type="Proteomes" id="UP001355207"/>
    </source>
</evidence>
<evidence type="ECO:0000313" key="3">
    <source>
        <dbReference type="EMBL" id="WWC91427.1"/>
    </source>
</evidence>
<reference evidence="3 4" key="1">
    <citation type="submission" date="2024-01" db="EMBL/GenBank/DDBJ databases">
        <title>Comparative genomics of Cryptococcus and Kwoniella reveals pathogenesis evolution and contrasting modes of karyotype evolution via chromosome fusion or intercentromeric recombination.</title>
        <authorList>
            <person name="Coelho M.A."/>
            <person name="David-Palma M."/>
            <person name="Shea T."/>
            <person name="Bowers K."/>
            <person name="McGinley-Smith S."/>
            <person name="Mohammad A.W."/>
            <person name="Gnirke A."/>
            <person name="Yurkov A.M."/>
            <person name="Nowrousian M."/>
            <person name="Sun S."/>
            <person name="Cuomo C.A."/>
            <person name="Heitman J."/>
        </authorList>
    </citation>
    <scope>NUCLEOTIDE SEQUENCE [LARGE SCALE GENOMIC DNA]</scope>
    <source>
        <strain evidence="3 4">CBS 6074</strain>
    </source>
</reference>
<dbReference type="RefSeq" id="XP_066078189.1">
    <property type="nucleotide sequence ID" value="XM_066222092.1"/>
</dbReference>
<keyword evidence="2" id="KW-0732">Signal</keyword>
<feature type="signal peptide" evidence="2">
    <location>
        <begin position="1"/>
        <end position="18"/>
    </location>
</feature>
<feature type="chain" id="PRO_5043444390" description="Apple domain-containing protein" evidence="2">
    <location>
        <begin position="19"/>
        <end position="198"/>
    </location>
</feature>
<proteinExistence type="predicted"/>
<evidence type="ECO:0000256" key="2">
    <source>
        <dbReference type="SAM" id="SignalP"/>
    </source>
</evidence>
<dbReference type="Proteomes" id="UP001355207">
    <property type="component" value="Chromosome 8"/>
</dbReference>
<name>A0AAX4K1H6_9TREE</name>
<dbReference type="EMBL" id="CP144105">
    <property type="protein sequence ID" value="WWC91427.1"/>
    <property type="molecule type" value="Genomic_DNA"/>
</dbReference>
<dbReference type="AlphaFoldDB" id="A0AAX4K1H6"/>